<dbReference type="Gene3D" id="3.40.50.300">
    <property type="entry name" value="P-loop containing nucleotide triphosphate hydrolases"/>
    <property type="match status" value="1"/>
</dbReference>
<reference evidence="4 6" key="1">
    <citation type="submission" date="2018-09" db="EMBL/GenBank/DDBJ databases">
        <title>A high-quality reference genome of wild soybean provides a powerful tool to mine soybean genomes.</title>
        <authorList>
            <person name="Xie M."/>
            <person name="Chung C.Y.L."/>
            <person name="Li M.-W."/>
            <person name="Wong F.-L."/>
            <person name="Chan T.-F."/>
            <person name="Lam H.-M."/>
        </authorList>
    </citation>
    <scope>NUCLEOTIDE SEQUENCE [LARGE SCALE GENOMIC DNA]</scope>
    <source>
        <strain evidence="6">cv. W05</strain>
        <tissue evidence="4">Hypocotyl of etiolated seedlings</tissue>
    </source>
</reference>
<dbReference type="PANTHER" id="PTHR24223:SF222">
    <property type="entry name" value="OS01G0902100 PROTEIN"/>
    <property type="match status" value="1"/>
</dbReference>
<dbReference type="Proteomes" id="UP000289340">
    <property type="component" value="Chromosome 8"/>
</dbReference>
<dbReference type="GO" id="GO:0016887">
    <property type="term" value="F:ATP hydrolysis activity"/>
    <property type="evidence" value="ECO:0007669"/>
    <property type="project" value="InterPro"/>
</dbReference>
<gene>
    <name evidence="4" type="ORF">D0Y65_020135</name>
</gene>
<evidence type="ECO:0000313" key="6">
    <source>
        <dbReference type="Proteomes" id="UP000289340"/>
    </source>
</evidence>
<dbReference type="EMBL" id="QZWG01000008">
    <property type="protein sequence ID" value="RZB96176.1"/>
    <property type="molecule type" value="Genomic_DNA"/>
</dbReference>
<dbReference type="PANTHER" id="PTHR24223">
    <property type="entry name" value="ATP-BINDING CASSETTE SUB-FAMILY C"/>
    <property type="match status" value="1"/>
</dbReference>
<dbReference type="EMBL" id="QZWG01000008">
    <property type="protein sequence ID" value="RZB96175.1"/>
    <property type="molecule type" value="Genomic_DNA"/>
</dbReference>
<dbReference type="Pfam" id="PF00005">
    <property type="entry name" value="ABC_tran"/>
    <property type="match status" value="1"/>
</dbReference>
<keyword evidence="2" id="KW-0067">ATP-binding</keyword>
<comment type="caution">
    <text evidence="4">The sequence shown here is derived from an EMBL/GenBank/DDBJ whole genome shotgun (WGS) entry which is preliminary data.</text>
</comment>
<evidence type="ECO:0000256" key="2">
    <source>
        <dbReference type="ARBA" id="ARBA00022840"/>
    </source>
</evidence>
<dbReference type="GO" id="GO:0005524">
    <property type="term" value="F:ATP binding"/>
    <property type="evidence" value="ECO:0007669"/>
    <property type="project" value="UniProtKB-KW"/>
</dbReference>
<dbReference type="InterPro" id="IPR050173">
    <property type="entry name" value="ABC_transporter_C-like"/>
</dbReference>
<dbReference type="InterPro" id="IPR003439">
    <property type="entry name" value="ABC_transporter-like_ATP-bd"/>
</dbReference>
<accession>A0A445JCE4</accession>
<dbReference type="SUPFAM" id="SSF52540">
    <property type="entry name" value="P-loop containing nucleoside triphosphate hydrolases"/>
    <property type="match status" value="1"/>
</dbReference>
<keyword evidence="6" id="KW-1185">Reference proteome</keyword>
<evidence type="ECO:0000313" key="4">
    <source>
        <dbReference type="EMBL" id="RZB96175.1"/>
    </source>
</evidence>
<dbReference type="GO" id="GO:0016020">
    <property type="term" value="C:membrane"/>
    <property type="evidence" value="ECO:0007669"/>
    <property type="project" value="TreeGrafter"/>
</dbReference>
<evidence type="ECO:0000313" key="5">
    <source>
        <dbReference type="EMBL" id="RZB96176.1"/>
    </source>
</evidence>
<keyword evidence="1" id="KW-0547">Nucleotide-binding</keyword>
<protein>
    <submittedName>
        <fullName evidence="4">ABC transporter C family MRP4 isoform A</fullName>
    </submittedName>
    <submittedName>
        <fullName evidence="5">ABC transporter C family MRP4 isoform B</fullName>
    </submittedName>
</protein>
<feature type="domain" description="ABC transporter" evidence="3">
    <location>
        <begin position="63"/>
        <end position="158"/>
    </location>
</feature>
<dbReference type="GO" id="GO:0042626">
    <property type="term" value="F:ATPase-coupled transmembrane transporter activity"/>
    <property type="evidence" value="ECO:0007669"/>
    <property type="project" value="TreeGrafter"/>
</dbReference>
<evidence type="ECO:0000256" key="1">
    <source>
        <dbReference type="ARBA" id="ARBA00022741"/>
    </source>
</evidence>
<dbReference type="AlphaFoldDB" id="A0A445JCE4"/>
<evidence type="ECO:0000259" key="3">
    <source>
        <dbReference type="Pfam" id="PF00005"/>
    </source>
</evidence>
<name>A0A445JCE4_GLYSO</name>
<dbReference type="FunFam" id="3.40.50.300:FF:003838">
    <property type="entry name" value="ATP-dependent bile acid permease, putative"/>
    <property type="match status" value="1"/>
</dbReference>
<dbReference type="InterPro" id="IPR027417">
    <property type="entry name" value="P-loop_NTPase"/>
</dbReference>
<proteinExistence type="predicted"/>
<organism evidence="4 6">
    <name type="scientific">Glycine soja</name>
    <name type="common">Wild soybean</name>
    <dbReference type="NCBI Taxonomy" id="3848"/>
    <lineage>
        <taxon>Eukaryota</taxon>
        <taxon>Viridiplantae</taxon>
        <taxon>Streptophyta</taxon>
        <taxon>Embryophyta</taxon>
        <taxon>Tracheophyta</taxon>
        <taxon>Spermatophyta</taxon>
        <taxon>Magnoliopsida</taxon>
        <taxon>eudicotyledons</taxon>
        <taxon>Gunneridae</taxon>
        <taxon>Pentapetalae</taxon>
        <taxon>rosids</taxon>
        <taxon>fabids</taxon>
        <taxon>Fabales</taxon>
        <taxon>Fabaceae</taxon>
        <taxon>Papilionoideae</taxon>
        <taxon>50 kb inversion clade</taxon>
        <taxon>NPAAA clade</taxon>
        <taxon>indigoferoid/millettioid clade</taxon>
        <taxon>Phaseoleae</taxon>
        <taxon>Glycine</taxon>
        <taxon>Glycine subgen. Soja</taxon>
    </lineage>
</organism>
<sequence length="180" mass="20352">MVFCPNQFPLQYGLVFCSCAIFVTLPRSTIQDCRPEPEWPKEGKVELHNLHIQNDPAAPMVLKGVTCIFPGQKKIGIVDRTGNGKSTLVQALFQVVDPYERCILIDGVDISKIGLQVLRCKLGITLFLGTVRTNLDPLEHHADQELWEVLSKCHLTELVRQIKLKRNLIRTDNHSMVPKL</sequence>